<dbReference type="PANTHER" id="PTHR43217">
    <property type="entry name" value="SUCCINATE SEMIALDEHYDE DEHYDROGENASE [NAD(P)+] SAD"/>
    <property type="match status" value="1"/>
</dbReference>
<accession>A0A4Q0T0C1</accession>
<dbReference type="OrthoDB" id="9762913at2"/>
<keyword evidence="6" id="KW-1185">Reference proteome</keyword>
<dbReference type="InterPro" id="IPR015590">
    <property type="entry name" value="Aldehyde_DH_dom"/>
</dbReference>
<dbReference type="InterPro" id="IPR044148">
    <property type="entry name" value="ALDH_GabD1-like"/>
</dbReference>
<protein>
    <submittedName>
        <fullName evidence="5">Succinate-semialdehyde dehydrogenase [NAD]</fullName>
    </submittedName>
</protein>
<dbReference type="PANTHER" id="PTHR43217:SF2">
    <property type="entry name" value="SUCCINATE-SEMIALDEHYDE DEHYDROGENASE [NADP(+)]"/>
    <property type="match status" value="1"/>
</dbReference>
<dbReference type="CDD" id="cd07100">
    <property type="entry name" value="ALDH_SSADH1_GabD1"/>
    <property type="match status" value="1"/>
</dbReference>
<evidence type="ECO:0000313" key="5">
    <source>
        <dbReference type="EMBL" id="RXH55388.1"/>
    </source>
</evidence>
<name>A0A4Q0T0C1_9BACT</name>
<dbReference type="SUPFAM" id="SSF53720">
    <property type="entry name" value="ALDH-like"/>
    <property type="match status" value="1"/>
</dbReference>
<feature type="domain" description="Aldehyde dehydrogenase" evidence="4">
    <location>
        <begin position="2"/>
        <end position="450"/>
    </location>
</feature>
<evidence type="ECO:0000259" key="4">
    <source>
        <dbReference type="Pfam" id="PF00171"/>
    </source>
</evidence>
<evidence type="ECO:0000256" key="3">
    <source>
        <dbReference type="ARBA" id="ARBA00023002"/>
    </source>
</evidence>
<proteinExistence type="inferred from homology"/>
<comment type="similarity">
    <text evidence="1">Belongs to the aldehyde dehydrogenase family.</text>
</comment>
<keyword evidence="3" id="KW-0560">Oxidoreductase</keyword>
<gene>
    <name evidence="5" type="ORF">GRAN_4492</name>
</gene>
<dbReference type="Gene3D" id="3.40.605.10">
    <property type="entry name" value="Aldehyde Dehydrogenase, Chain A, domain 1"/>
    <property type="match status" value="1"/>
</dbReference>
<dbReference type="InterPro" id="IPR016162">
    <property type="entry name" value="Ald_DH_N"/>
</dbReference>
<dbReference type="Proteomes" id="UP000289437">
    <property type="component" value="Unassembled WGS sequence"/>
</dbReference>
<dbReference type="FunFam" id="3.40.309.10:FF:000009">
    <property type="entry name" value="Aldehyde dehydrogenase A"/>
    <property type="match status" value="1"/>
</dbReference>
<dbReference type="PROSITE" id="PS00070">
    <property type="entry name" value="ALDEHYDE_DEHYDR_CYS"/>
    <property type="match status" value="1"/>
</dbReference>
<evidence type="ECO:0000313" key="6">
    <source>
        <dbReference type="Proteomes" id="UP000289437"/>
    </source>
</evidence>
<evidence type="ECO:0000256" key="2">
    <source>
        <dbReference type="ARBA" id="ARBA00022857"/>
    </source>
</evidence>
<reference evidence="5 6" key="1">
    <citation type="submission" date="2018-11" db="EMBL/GenBank/DDBJ databases">
        <authorList>
            <person name="Mardanov A.V."/>
            <person name="Ravin N.V."/>
            <person name="Dedysh S.N."/>
        </authorList>
    </citation>
    <scope>NUCLEOTIDE SEQUENCE [LARGE SCALE GENOMIC DNA]</scope>
    <source>
        <strain evidence="5 6">AF10</strain>
    </source>
</reference>
<comment type="caution">
    <text evidence="5">The sequence shown here is derived from an EMBL/GenBank/DDBJ whole genome shotgun (WGS) entry which is preliminary data.</text>
</comment>
<evidence type="ECO:0000256" key="1">
    <source>
        <dbReference type="ARBA" id="ARBA00009986"/>
    </source>
</evidence>
<dbReference type="GO" id="GO:0004030">
    <property type="term" value="F:aldehyde dehydrogenase [NAD(P)+] activity"/>
    <property type="evidence" value="ECO:0007669"/>
    <property type="project" value="InterPro"/>
</dbReference>
<dbReference type="Pfam" id="PF00171">
    <property type="entry name" value="Aldedh"/>
    <property type="match status" value="1"/>
</dbReference>
<dbReference type="InterPro" id="IPR047110">
    <property type="entry name" value="GABD/Sad-like"/>
</dbReference>
<dbReference type="Gene3D" id="3.40.309.10">
    <property type="entry name" value="Aldehyde Dehydrogenase, Chain A, domain 2"/>
    <property type="match status" value="1"/>
</dbReference>
<organism evidence="5 6">
    <name type="scientific">Granulicella sibirica</name>
    <dbReference type="NCBI Taxonomy" id="2479048"/>
    <lineage>
        <taxon>Bacteria</taxon>
        <taxon>Pseudomonadati</taxon>
        <taxon>Acidobacteriota</taxon>
        <taxon>Terriglobia</taxon>
        <taxon>Terriglobales</taxon>
        <taxon>Acidobacteriaceae</taxon>
        <taxon>Granulicella</taxon>
    </lineage>
</organism>
<dbReference type="FunFam" id="3.40.605.10:FF:000012">
    <property type="entry name" value="NAD-dependent succinate-semialdehyde dehydrogenase"/>
    <property type="match status" value="1"/>
</dbReference>
<sequence>MTYQSINPSTEEILATFDSHTDHELEAIITTAHETYHVWRSKPIAERASLISRAAEILRQDRELFASFATQEMGKLHGEALVEVDLCADILDYYATNAVSFLSPKKIEVANVEAIVETEPLGVLFCVEPWNFPYYQLARVAGPNLMAGNTLIVKHSPNVPQCALAFEKLFIDAGAPLGTYSNVFLSNEQAASAISDARVRGVALTGSERAGSAVAAEAGKALKKSTMELGGSDAFIVLEDADLNQAIEWAIKGRFHNAGQSCIAAKRFVLVDDIAAEFLYRFTSAAMKLRVGDASDASSSMAPLCSKAALDQVEHQIKDAVAAGAVIALGGKRVDRPGFFLEPTILTNVGPDNPAYTQEFFAPVALVFQVADEAEAIRLANDSPYGLGGSVFTRDVERAKRVARALDTGMVYINQIPMSAPELPFGGVKNSGFGRELSDLGIGEFVNRKLIRVH</sequence>
<dbReference type="EMBL" id="RDSM01000003">
    <property type="protein sequence ID" value="RXH55388.1"/>
    <property type="molecule type" value="Genomic_DNA"/>
</dbReference>
<keyword evidence="2" id="KW-0521">NADP</keyword>
<reference evidence="6" key="2">
    <citation type="submission" date="2019-02" db="EMBL/GenBank/DDBJ databases">
        <title>Granulicella sibirica sp. nov., a psychrotolerant acidobacterium isolated from an organic soil layer in forested tundra, West Siberia.</title>
        <authorList>
            <person name="Oshkin I.Y."/>
            <person name="Kulichevskaya I.S."/>
            <person name="Rijpstra W.I.C."/>
            <person name="Sinninghe Damste J.S."/>
            <person name="Rakitin A.L."/>
            <person name="Ravin N.V."/>
            <person name="Dedysh S.N."/>
        </authorList>
    </citation>
    <scope>NUCLEOTIDE SEQUENCE [LARGE SCALE GENOMIC DNA]</scope>
    <source>
        <strain evidence="6">AF10</strain>
    </source>
</reference>
<dbReference type="InterPro" id="IPR016163">
    <property type="entry name" value="Ald_DH_C"/>
</dbReference>
<dbReference type="GO" id="GO:0004777">
    <property type="term" value="F:succinate-semialdehyde dehydrogenase (NAD+) activity"/>
    <property type="evidence" value="ECO:0007669"/>
    <property type="project" value="TreeGrafter"/>
</dbReference>
<dbReference type="InterPro" id="IPR016160">
    <property type="entry name" value="Ald_DH_CS_CYS"/>
</dbReference>
<dbReference type="InterPro" id="IPR016161">
    <property type="entry name" value="Ald_DH/histidinol_DH"/>
</dbReference>
<dbReference type="AlphaFoldDB" id="A0A4Q0T0C1"/>